<protein>
    <submittedName>
        <fullName evidence="1">Uncharacterized protein</fullName>
    </submittedName>
</protein>
<dbReference type="EMBL" id="OX597838">
    <property type="protein sequence ID" value="CAI9740915.1"/>
    <property type="molecule type" value="Genomic_DNA"/>
</dbReference>
<evidence type="ECO:0000313" key="2">
    <source>
        <dbReference type="Proteomes" id="UP001162480"/>
    </source>
</evidence>
<organism evidence="1 2">
    <name type="scientific">Octopus vulgaris</name>
    <name type="common">Common octopus</name>
    <dbReference type="NCBI Taxonomy" id="6645"/>
    <lineage>
        <taxon>Eukaryota</taxon>
        <taxon>Metazoa</taxon>
        <taxon>Spiralia</taxon>
        <taxon>Lophotrochozoa</taxon>
        <taxon>Mollusca</taxon>
        <taxon>Cephalopoda</taxon>
        <taxon>Coleoidea</taxon>
        <taxon>Octopodiformes</taxon>
        <taxon>Octopoda</taxon>
        <taxon>Incirrata</taxon>
        <taxon>Octopodidae</taxon>
        <taxon>Octopus</taxon>
    </lineage>
</organism>
<accession>A0AA36FJ91</accession>
<sequence length="104" mass="12045">MLSWTQGTTYSCTQARANLSIIQSRKNAFAHYKSKHFKPPLIHTTHVFFLPWPHIYSFTTYRPYSNSGLVLNVVSVSVKEQHKWGLKFTTAVSVAFYRCIYKLA</sequence>
<gene>
    <name evidence="1" type="ORF">OCTVUL_1B010357</name>
</gene>
<name>A0AA36FJ91_OCTVU</name>
<dbReference type="AlphaFoldDB" id="A0AA36FJ91"/>
<reference evidence="1" key="1">
    <citation type="submission" date="2023-08" db="EMBL/GenBank/DDBJ databases">
        <authorList>
            <person name="Alioto T."/>
            <person name="Alioto T."/>
            <person name="Gomez Garrido J."/>
        </authorList>
    </citation>
    <scope>NUCLEOTIDE SEQUENCE</scope>
</reference>
<evidence type="ECO:0000313" key="1">
    <source>
        <dbReference type="EMBL" id="CAI9740915.1"/>
    </source>
</evidence>
<keyword evidence="2" id="KW-1185">Reference proteome</keyword>
<proteinExistence type="predicted"/>
<dbReference type="Proteomes" id="UP001162480">
    <property type="component" value="Chromosome 25"/>
</dbReference>